<dbReference type="Gene3D" id="1.10.10.10">
    <property type="entry name" value="Winged helix-like DNA-binding domain superfamily/Winged helix DNA-binding domain"/>
    <property type="match status" value="1"/>
</dbReference>
<dbReference type="GO" id="GO:0003677">
    <property type="term" value="F:DNA binding"/>
    <property type="evidence" value="ECO:0007669"/>
    <property type="project" value="UniProtKB-UniRule"/>
</dbReference>
<dbReference type="Pfam" id="PF07702">
    <property type="entry name" value="UTRA"/>
    <property type="match status" value="1"/>
</dbReference>
<dbReference type="NCBIfam" id="TIGR02018">
    <property type="entry name" value="his_ut_repres"/>
    <property type="match status" value="1"/>
</dbReference>
<evidence type="ECO:0000313" key="6">
    <source>
        <dbReference type="EMBL" id="AYV48216.1"/>
    </source>
</evidence>
<sequence>MPAPPASLSASAESLHGRIKADIAEKILSGAWPPGHRIPAEHELMRRFDCSRMTVSKALSKLVDSGLIVRRRRMGTFVSRPRIHSAVLDIPDIQAEVRARGQVYAYILLSRRIRPVTRREALEFDLPETCEVLLLSCLHKANDRPFALEERLISLDAVPEAQGVEFAVMPPGTWLLRTVPWTEAEHRISAVAPTRAVAQALHQDSTSACLRLDRRTWRSGAGVTHVSLLFPGDAFDLVARFTPNSAHP</sequence>
<name>A0A2N5CVX8_9CAUL</name>
<evidence type="ECO:0000256" key="2">
    <source>
        <dbReference type="ARBA" id="ARBA00023125"/>
    </source>
</evidence>
<dbReference type="GO" id="GO:0003700">
    <property type="term" value="F:DNA-binding transcription factor activity"/>
    <property type="evidence" value="ECO:0007669"/>
    <property type="project" value="UniProtKB-UniRule"/>
</dbReference>
<keyword evidence="1" id="KW-0805">Transcription regulation</keyword>
<dbReference type="PANTHER" id="PTHR44846">
    <property type="entry name" value="MANNOSYL-D-GLYCERATE TRANSPORT/METABOLISM SYSTEM REPRESSOR MNGR-RELATED"/>
    <property type="match status" value="1"/>
</dbReference>
<dbReference type="InterPro" id="IPR010248">
    <property type="entry name" value="His_ut_repres"/>
</dbReference>
<dbReference type="GO" id="GO:0006547">
    <property type="term" value="P:L-histidine metabolic process"/>
    <property type="evidence" value="ECO:0007669"/>
    <property type="project" value="UniProtKB-UniRule"/>
</dbReference>
<evidence type="ECO:0000259" key="5">
    <source>
        <dbReference type="PROSITE" id="PS50949"/>
    </source>
</evidence>
<dbReference type="InterPro" id="IPR011663">
    <property type="entry name" value="UTRA"/>
</dbReference>
<keyword evidence="3" id="KW-0804">Transcription</keyword>
<dbReference type="SMART" id="SM00345">
    <property type="entry name" value="HTH_GNTR"/>
    <property type="match status" value="1"/>
</dbReference>
<dbReference type="Gene3D" id="3.40.1410.10">
    <property type="entry name" value="Chorismate lyase-like"/>
    <property type="match status" value="1"/>
</dbReference>
<dbReference type="InterPro" id="IPR036388">
    <property type="entry name" value="WH-like_DNA-bd_sf"/>
</dbReference>
<evidence type="ECO:0000256" key="4">
    <source>
        <dbReference type="NCBIfam" id="TIGR02018"/>
    </source>
</evidence>
<dbReference type="PANTHER" id="PTHR44846:SF16">
    <property type="entry name" value="TRANSCRIPTIONAL REGULATOR PHNF-RELATED"/>
    <property type="match status" value="1"/>
</dbReference>
<dbReference type="CDD" id="cd07377">
    <property type="entry name" value="WHTH_GntR"/>
    <property type="match status" value="1"/>
</dbReference>
<evidence type="ECO:0000313" key="9">
    <source>
        <dbReference type="Proteomes" id="UP000281192"/>
    </source>
</evidence>
<evidence type="ECO:0000256" key="1">
    <source>
        <dbReference type="ARBA" id="ARBA00023015"/>
    </source>
</evidence>
<dbReference type="EMBL" id="PJRQ01000014">
    <property type="protein sequence ID" value="PLR17968.1"/>
    <property type="molecule type" value="Genomic_DNA"/>
</dbReference>
<dbReference type="FunFam" id="1.10.10.10:FF:000079">
    <property type="entry name" value="GntR family transcriptional regulator"/>
    <property type="match status" value="1"/>
</dbReference>
<evidence type="ECO:0000313" key="8">
    <source>
        <dbReference type="Proteomes" id="UP000234483"/>
    </source>
</evidence>
<keyword evidence="9" id="KW-1185">Reference proteome</keyword>
<dbReference type="PRINTS" id="PR00035">
    <property type="entry name" value="HTHGNTR"/>
</dbReference>
<dbReference type="Proteomes" id="UP000281192">
    <property type="component" value="Chromosome"/>
</dbReference>
<dbReference type="Proteomes" id="UP000234483">
    <property type="component" value="Unassembled WGS sequence"/>
</dbReference>
<dbReference type="Pfam" id="PF00392">
    <property type="entry name" value="GntR"/>
    <property type="match status" value="1"/>
</dbReference>
<feature type="domain" description="HTH gntR-type" evidence="5">
    <location>
        <begin position="13"/>
        <end position="81"/>
    </location>
</feature>
<organism evidence="7 8">
    <name type="scientific">Caulobacter flavus</name>
    <dbReference type="NCBI Taxonomy" id="1679497"/>
    <lineage>
        <taxon>Bacteria</taxon>
        <taxon>Pseudomonadati</taxon>
        <taxon>Pseudomonadota</taxon>
        <taxon>Alphaproteobacteria</taxon>
        <taxon>Caulobacterales</taxon>
        <taxon>Caulobacteraceae</taxon>
        <taxon>Caulobacter</taxon>
    </lineage>
</organism>
<proteinExistence type="predicted"/>
<dbReference type="AlphaFoldDB" id="A0A2N5CVX8"/>
<reference evidence="6 9" key="2">
    <citation type="submission" date="2018-01" db="EMBL/GenBank/DDBJ databases">
        <title>Complete genome sequence of Caulobacter flavus RHGG3.</title>
        <authorList>
            <person name="Yang E."/>
        </authorList>
    </citation>
    <scope>NUCLEOTIDE SEQUENCE [LARGE SCALE GENOMIC DNA]</scope>
    <source>
        <strain evidence="6 9">RHGG3</strain>
    </source>
</reference>
<dbReference type="InterPro" id="IPR000524">
    <property type="entry name" value="Tscrpt_reg_HTH_GntR"/>
</dbReference>
<protein>
    <recommendedName>
        <fullName evidence="4">Histidine utilization repressor</fullName>
    </recommendedName>
</protein>
<dbReference type="PROSITE" id="PS50949">
    <property type="entry name" value="HTH_GNTR"/>
    <property type="match status" value="1"/>
</dbReference>
<dbReference type="OrthoDB" id="9808698at2"/>
<dbReference type="InterPro" id="IPR036390">
    <property type="entry name" value="WH_DNA-bd_sf"/>
</dbReference>
<dbReference type="SUPFAM" id="SSF64288">
    <property type="entry name" value="Chorismate lyase-like"/>
    <property type="match status" value="1"/>
</dbReference>
<dbReference type="InterPro" id="IPR028978">
    <property type="entry name" value="Chorismate_lyase_/UTRA_dom_sf"/>
</dbReference>
<dbReference type="KEGG" id="cfh:C1707_19200"/>
<dbReference type="InterPro" id="IPR050679">
    <property type="entry name" value="Bact_HTH_transcr_reg"/>
</dbReference>
<dbReference type="EMBL" id="CP026100">
    <property type="protein sequence ID" value="AYV48216.1"/>
    <property type="molecule type" value="Genomic_DNA"/>
</dbReference>
<reference evidence="7 8" key="1">
    <citation type="submission" date="2017-12" db="EMBL/GenBank/DDBJ databases">
        <title>The genome sequence of Caulobacter flavus CGMCC1 15093.</title>
        <authorList>
            <person name="Gao J."/>
            <person name="Mao X."/>
            <person name="Sun J."/>
        </authorList>
    </citation>
    <scope>NUCLEOTIDE SEQUENCE [LARGE SCALE GENOMIC DNA]</scope>
    <source>
        <strain evidence="7 8">CGMCC1 15093</strain>
    </source>
</reference>
<gene>
    <name evidence="7" type="primary">hutC</name>
    <name evidence="6" type="ORF">C1707_19200</name>
    <name evidence="7" type="ORF">CFHF_07670</name>
</gene>
<accession>A0A2N5CVX8</accession>
<evidence type="ECO:0000313" key="7">
    <source>
        <dbReference type="EMBL" id="PLR17968.1"/>
    </source>
</evidence>
<dbReference type="SUPFAM" id="SSF46785">
    <property type="entry name" value="Winged helix' DNA-binding domain"/>
    <property type="match status" value="1"/>
</dbReference>
<dbReference type="SMART" id="SM00866">
    <property type="entry name" value="UTRA"/>
    <property type="match status" value="1"/>
</dbReference>
<dbReference type="RefSeq" id="WP_101712432.1">
    <property type="nucleotide sequence ID" value="NZ_CP026100.1"/>
</dbReference>
<keyword evidence="2" id="KW-0238">DNA-binding</keyword>
<evidence type="ECO:0000256" key="3">
    <source>
        <dbReference type="ARBA" id="ARBA00023163"/>
    </source>
</evidence>
<dbReference type="GO" id="GO:0045892">
    <property type="term" value="P:negative regulation of DNA-templated transcription"/>
    <property type="evidence" value="ECO:0007669"/>
    <property type="project" value="UniProtKB-UniRule"/>
</dbReference>